<gene>
    <name evidence="1" type="ORF">BJ138DRAFT_1135973</name>
</gene>
<reference evidence="1" key="1">
    <citation type="journal article" date="2021" name="New Phytol.">
        <title>Evolutionary innovations through gain and loss of genes in the ectomycorrhizal Boletales.</title>
        <authorList>
            <person name="Wu G."/>
            <person name="Miyauchi S."/>
            <person name="Morin E."/>
            <person name="Kuo A."/>
            <person name="Drula E."/>
            <person name="Varga T."/>
            <person name="Kohler A."/>
            <person name="Feng B."/>
            <person name="Cao Y."/>
            <person name="Lipzen A."/>
            <person name="Daum C."/>
            <person name="Hundley H."/>
            <person name="Pangilinan J."/>
            <person name="Johnson J."/>
            <person name="Barry K."/>
            <person name="LaButti K."/>
            <person name="Ng V."/>
            <person name="Ahrendt S."/>
            <person name="Min B."/>
            <person name="Choi I.G."/>
            <person name="Park H."/>
            <person name="Plett J.M."/>
            <person name="Magnuson J."/>
            <person name="Spatafora J.W."/>
            <person name="Nagy L.G."/>
            <person name="Henrissat B."/>
            <person name="Grigoriev I.V."/>
            <person name="Yang Z.L."/>
            <person name="Xu J."/>
            <person name="Martin F.M."/>
        </authorList>
    </citation>
    <scope>NUCLEOTIDE SEQUENCE</scope>
    <source>
        <strain evidence="1">ATCC 28755</strain>
    </source>
</reference>
<comment type="caution">
    <text evidence="1">The sequence shown here is derived from an EMBL/GenBank/DDBJ whole genome shotgun (WGS) entry which is preliminary data.</text>
</comment>
<accession>A0ACB8AAR4</accession>
<organism evidence="1 2">
    <name type="scientific">Hygrophoropsis aurantiaca</name>
    <dbReference type="NCBI Taxonomy" id="72124"/>
    <lineage>
        <taxon>Eukaryota</taxon>
        <taxon>Fungi</taxon>
        <taxon>Dikarya</taxon>
        <taxon>Basidiomycota</taxon>
        <taxon>Agaricomycotina</taxon>
        <taxon>Agaricomycetes</taxon>
        <taxon>Agaricomycetidae</taxon>
        <taxon>Boletales</taxon>
        <taxon>Coniophorineae</taxon>
        <taxon>Hygrophoropsidaceae</taxon>
        <taxon>Hygrophoropsis</taxon>
    </lineage>
</organism>
<keyword evidence="2" id="KW-1185">Reference proteome</keyword>
<sequence>MPPFYEIAVVRFGQSSSCSRWAIAVVFTPASGHSMVYQISGSPGSYTLEAPQSVTLKAGESGYWGKVPVGRVDQERLHHFSATLANIPIARGDSSWHCHNWVMEGIAALRVEDHFIVDHATQAWINERLT</sequence>
<evidence type="ECO:0000313" key="2">
    <source>
        <dbReference type="Proteomes" id="UP000790377"/>
    </source>
</evidence>
<name>A0ACB8AAR4_9AGAM</name>
<protein>
    <submittedName>
        <fullName evidence="1">Uncharacterized protein</fullName>
    </submittedName>
</protein>
<dbReference type="EMBL" id="MU267709">
    <property type="protein sequence ID" value="KAH7910539.1"/>
    <property type="molecule type" value="Genomic_DNA"/>
</dbReference>
<evidence type="ECO:0000313" key="1">
    <source>
        <dbReference type="EMBL" id="KAH7910539.1"/>
    </source>
</evidence>
<proteinExistence type="predicted"/>
<dbReference type="Proteomes" id="UP000790377">
    <property type="component" value="Unassembled WGS sequence"/>
</dbReference>